<gene>
    <name evidence="1" type="ORF">AB840_10340</name>
</gene>
<name>A0A0J6WRF5_9FIRM</name>
<dbReference type="InParanoid" id="A0A0J6WRF5"/>
<sequence>MVIRMIEDRSILWKKFMDNPAKIGSCTPSSHYLAQRLLAPVPWHSINTIVELGAGTGVFTKHIAAHKKYGSTLLIVEQDPLMRSYLELCFPLCHFGSHAENLPYLLRGLGLAHADCILSGLPISIFKAEQRTMIMKRIHSSLSERGIFITFQYSPMMSPLFRHYFRQVHIQFELRNIPPAFLFYCQK</sequence>
<dbReference type="STRING" id="39029.BSR42_01870"/>
<organism evidence="1 2">
    <name type="scientific">Megasphaera cerevisiae DSM 20462</name>
    <dbReference type="NCBI Taxonomy" id="1122219"/>
    <lineage>
        <taxon>Bacteria</taxon>
        <taxon>Bacillati</taxon>
        <taxon>Bacillota</taxon>
        <taxon>Negativicutes</taxon>
        <taxon>Veillonellales</taxon>
        <taxon>Veillonellaceae</taxon>
        <taxon>Megasphaera</taxon>
    </lineage>
</organism>
<dbReference type="InterPro" id="IPR029063">
    <property type="entry name" value="SAM-dependent_MTases_sf"/>
</dbReference>
<accession>A0A0J6WRF5</accession>
<comment type="caution">
    <text evidence="1">The sequence shown here is derived from an EMBL/GenBank/DDBJ whole genome shotgun (WGS) entry which is preliminary data.</text>
</comment>
<dbReference type="EMBL" id="LEKT01000036">
    <property type="protein sequence ID" value="KMO86020.1"/>
    <property type="molecule type" value="Genomic_DNA"/>
</dbReference>
<proteinExistence type="predicted"/>
<dbReference type="SUPFAM" id="SSF53335">
    <property type="entry name" value="S-adenosyl-L-methionine-dependent methyltransferases"/>
    <property type="match status" value="1"/>
</dbReference>
<protein>
    <submittedName>
        <fullName evidence="1">Uncharacterized protein</fullName>
    </submittedName>
</protein>
<evidence type="ECO:0000313" key="1">
    <source>
        <dbReference type="EMBL" id="KMO86020.1"/>
    </source>
</evidence>
<keyword evidence="2" id="KW-1185">Reference proteome</keyword>
<evidence type="ECO:0000313" key="2">
    <source>
        <dbReference type="Proteomes" id="UP000036503"/>
    </source>
</evidence>
<dbReference type="PATRIC" id="fig|1122219.3.peg.1910"/>
<dbReference type="AlphaFoldDB" id="A0A0J6WRF5"/>
<dbReference type="Gene3D" id="3.40.50.150">
    <property type="entry name" value="Vaccinia Virus protein VP39"/>
    <property type="match status" value="1"/>
</dbReference>
<dbReference type="Proteomes" id="UP000036503">
    <property type="component" value="Unassembled WGS sequence"/>
</dbReference>
<reference evidence="1 2" key="1">
    <citation type="submission" date="2015-06" db="EMBL/GenBank/DDBJ databases">
        <title>Draft genome sequence of beer spoilage bacterium Megasphaera cerevisiae type strain 20462.</title>
        <authorList>
            <person name="Kutumbaka K."/>
            <person name="Pasmowitz J."/>
            <person name="Mategko J."/>
            <person name="Reyes D."/>
            <person name="Friedrich A."/>
            <person name="Han S."/>
            <person name="Martens-Habbena W."/>
            <person name="Neal-McKinney J."/>
            <person name="Janagama H.K."/>
            <person name="Nadala C."/>
            <person name="Samadpour M."/>
        </authorList>
    </citation>
    <scope>NUCLEOTIDE SEQUENCE [LARGE SCALE GENOMIC DNA]</scope>
    <source>
        <strain evidence="1 2">DSM 20462</strain>
    </source>
</reference>